<protein>
    <recommendedName>
        <fullName evidence="4">Ch28 protein</fullName>
    </recommendedName>
</protein>
<sequence>MIMTSIDCRDVESTKNLLSSPVTSPSGEGGDVVCGLSATTSESSSQPTSWTSRRDSPGCKGGCGLTSYMPIVDEEDCPAQDSSDGRTSSSSEEEEPQSPLPAARVKAYHKAAYERQVHRWQQVEAFYMKHEGWSEHRVILLLQEAFRSSYANLKRARDAGTLSETVFAARAAEMRSSLAAIKKEYRRTLERTKERNGDLSSIASKAVTCIASVYPWSSEGFVLGFEENLRYGDLAGISRDSARRGATLTSPTVSSRIPVTALPSVKTTAVPMPKLELQLAEKDGDEGEDLGVAESVVGCGRARRAATPRVMLRPLPPRCRLFHPQAAAAGGVGSPSASPAHSTAPTTVSFLSASPQFDSLTLSTMALSPSPTGPLSPVLIPPPSVAGPLRPGEARFLEKRQLLVQGMAFVSCSLASSSFIASRRAAIAASTMRLRLGQAKEKEEEGCGSPVGSPSGAYTVKSEAPPQTQQQQHAVAAPTLPTRYTAEVSPVPREAAVFDTNSNSITRRSNPSSTTWGTVLGNPTSYRDPSGPVAASGLPDTVTRPSVPNTKINTNSGNTLLTRNLTSYMDPTSSGVPARGQPHSYSTRANTGPIVKQRHPHSYTGRSVGSPMRNAKATSAATNMAAPPYVSAACSTFHVDAPQRGATVVGLPTYVQAMPTPSEHSAVYTVSAGHPAPAAVPPPPPPCYASHVRRDRICVPSASFCGPYAAMTPVCVADDQYVKELW</sequence>
<accession>A0A0M9G9E0</accession>
<feature type="region of interest" description="Disordered" evidence="1">
    <location>
        <begin position="439"/>
        <end position="478"/>
    </location>
</feature>
<dbReference type="EMBL" id="LGTL01000002">
    <property type="protein sequence ID" value="KPA85560.1"/>
    <property type="molecule type" value="Genomic_DNA"/>
</dbReference>
<evidence type="ECO:0000313" key="2">
    <source>
        <dbReference type="EMBL" id="KPA85560.1"/>
    </source>
</evidence>
<proteinExistence type="predicted"/>
<evidence type="ECO:0000313" key="3">
    <source>
        <dbReference type="Proteomes" id="UP000037923"/>
    </source>
</evidence>
<feature type="compositionally biased region" description="Polar residues" evidence="1">
    <location>
        <begin position="543"/>
        <end position="558"/>
    </location>
</feature>
<organism evidence="2 3">
    <name type="scientific">Leptomonas pyrrhocoris</name>
    <name type="common">Firebug parasite</name>
    <dbReference type="NCBI Taxonomy" id="157538"/>
    <lineage>
        <taxon>Eukaryota</taxon>
        <taxon>Discoba</taxon>
        <taxon>Euglenozoa</taxon>
        <taxon>Kinetoplastea</taxon>
        <taxon>Metakinetoplastina</taxon>
        <taxon>Trypanosomatida</taxon>
        <taxon>Trypanosomatidae</taxon>
        <taxon>Leishmaniinae</taxon>
        <taxon>Leptomonas</taxon>
    </lineage>
</organism>
<reference evidence="2 3" key="1">
    <citation type="submission" date="2015-07" db="EMBL/GenBank/DDBJ databases">
        <title>High-quality genome of monoxenous trypanosomatid Leptomonas pyrrhocoris.</title>
        <authorList>
            <person name="Flegontov P."/>
            <person name="Butenko A."/>
            <person name="Firsov S."/>
            <person name="Vlcek C."/>
            <person name="Logacheva M.D."/>
            <person name="Field M."/>
            <person name="Filatov D."/>
            <person name="Flegontova O."/>
            <person name="Gerasimov E."/>
            <person name="Jackson A.P."/>
            <person name="Kelly S."/>
            <person name="Opperdoes F."/>
            <person name="O'Reilly A."/>
            <person name="Votypka J."/>
            <person name="Yurchenko V."/>
            <person name="Lukes J."/>
        </authorList>
    </citation>
    <scope>NUCLEOTIDE SEQUENCE [LARGE SCALE GENOMIC DNA]</scope>
    <source>
        <strain evidence="2">H10</strain>
    </source>
</reference>
<feature type="compositionally biased region" description="Polar residues" evidence="1">
    <location>
        <begin position="14"/>
        <end position="26"/>
    </location>
</feature>
<comment type="caution">
    <text evidence="2">The sequence shown here is derived from an EMBL/GenBank/DDBJ whole genome shotgun (WGS) entry which is preliminary data.</text>
</comment>
<evidence type="ECO:0008006" key="4">
    <source>
        <dbReference type="Google" id="ProtNLM"/>
    </source>
</evidence>
<feature type="region of interest" description="Disordered" evidence="1">
    <location>
        <begin position="75"/>
        <end position="102"/>
    </location>
</feature>
<feature type="compositionally biased region" description="Low complexity" evidence="1">
    <location>
        <begin position="37"/>
        <end position="51"/>
    </location>
</feature>
<dbReference type="GeneID" id="26902120"/>
<feature type="region of interest" description="Disordered" evidence="1">
    <location>
        <begin position="571"/>
        <end position="612"/>
    </location>
</feature>
<keyword evidence="3" id="KW-1185">Reference proteome</keyword>
<evidence type="ECO:0000256" key="1">
    <source>
        <dbReference type="SAM" id="MobiDB-lite"/>
    </source>
</evidence>
<feature type="region of interest" description="Disordered" evidence="1">
    <location>
        <begin position="1"/>
        <end position="57"/>
    </location>
</feature>
<name>A0A0M9G9E0_LEPPY</name>
<dbReference type="RefSeq" id="XP_015663999.1">
    <property type="nucleotide sequence ID" value="XM_015798479.1"/>
</dbReference>
<dbReference type="OMA" id="YMPIVDE"/>
<dbReference type="AlphaFoldDB" id="A0A0M9G9E0"/>
<gene>
    <name evidence="2" type="ORF">ABB37_01825</name>
</gene>
<dbReference type="VEuPathDB" id="TriTrypDB:LpyrH10_02_7990"/>
<feature type="region of interest" description="Disordered" evidence="1">
    <location>
        <begin position="503"/>
        <end position="558"/>
    </location>
</feature>
<dbReference type="Proteomes" id="UP000037923">
    <property type="component" value="Unassembled WGS sequence"/>
</dbReference>
<dbReference type="OrthoDB" id="263145at2759"/>
<feature type="compositionally biased region" description="Polar residues" evidence="1">
    <location>
        <begin position="503"/>
        <end position="527"/>
    </location>
</feature>